<gene>
    <name evidence="1" type="ORF">HDG41_007121</name>
</gene>
<dbReference type="Proteomes" id="UP000592820">
    <property type="component" value="Unassembled WGS sequence"/>
</dbReference>
<dbReference type="AlphaFoldDB" id="A0A7W8LEB1"/>
<comment type="caution">
    <text evidence="1">The sequence shown here is derived from an EMBL/GenBank/DDBJ whole genome shotgun (WGS) entry which is preliminary data.</text>
</comment>
<evidence type="ECO:0000313" key="1">
    <source>
        <dbReference type="EMBL" id="MBB5405025.1"/>
    </source>
</evidence>
<accession>A0A7W8LEB1</accession>
<evidence type="ECO:0000313" key="2">
    <source>
        <dbReference type="Proteomes" id="UP000592820"/>
    </source>
</evidence>
<proteinExistence type="predicted"/>
<sequence>MEEVLYREFQGLDGGVVHRSRAIVWTLFTIRSTGSRQRSVPRLSPFPIIRRQFGDAGARYMGLVKNAVLITTRSALGNL</sequence>
<organism evidence="1 2">
    <name type="scientific">Paraburkholderia youngii</name>
    <dbReference type="NCBI Taxonomy" id="2782701"/>
    <lineage>
        <taxon>Bacteria</taxon>
        <taxon>Pseudomonadati</taxon>
        <taxon>Pseudomonadota</taxon>
        <taxon>Betaproteobacteria</taxon>
        <taxon>Burkholderiales</taxon>
        <taxon>Burkholderiaceae</taxon>
        <taxon>Paraburkholderia</taxon>
    </lineage>
</organism>
<reference evidence="1 2" key="1">
    <citation type="submission" date="2020-08" db="EMBL/GenBank/DDBJ databases">
        <title>Genomic Encyclopedia of Type Strains, Phase IV (KMG-V): Genome sequencing to study the core and pangenomes of soil and plant-associated prokaryotes.</title>
        <authorList>
            <person name="Whitman W."/>
        </authorList>
    </citation>
    <scope>NUCLEOTIDE SEQUENCE [LARGE SCALE GENOMIC DNA]</scope>
    <source>
        <strain evidence="1 2">JPY162</strain>
    </source>
</reference>
<dbReference type="EMBL" id="JACHDE010000026">
    <property type="protein sequence ID" value="MBB5405025.1"/>
    <property type="molecule type" value="Genomic_DNA"/>
</dbReference>
<name>A0A7W8LEB1_9BURK</name>
<protein>
    <submittedName>
        <fullName evidence="1">Uncharacterized protein</fullName>
    </submittedName>
</protein>